<dbReference type="Pfam" id="PF13193">
    <property type="entry name" value="AMP-binding_C"/>
    <property type="match status" value="1"/>
</dbReference>
<dbReference type="SUPFAM" id="SSF56801">
    <property type="entry name" value="Acetyl-CoA synthetase-like"/>
    <property type="match status" value="1"/>
</dbReference>
<accession>A0A5N5WK80</accession>
<dbReference type="InterPro" id="IPR042099">
    <property type="entry name" value="ANL_N_sf"/>
</dbReference>
<proteinExistence type="inferred from homology"/>
<dbReference type="Gene3D" id="3.40.50.12780">
    <property type="entry name" value="N-terminal domain of ligase-like"/>
    <property type="match status" value="1"/>
</dbReference>
<comment type="similarity">
    <text evidence="1">Belongs to the ATP-dependent AMP-binding enzyme family.</text>
</comment>
<organism evidence="4 5">
    <name type="scientific">Aspergillus leporis</name>
    <dbReference type="NCBI Taxonomy" id="41062"/>
    <lineage>
        <taxon>Eukaryota</taxon>
        <taxon>Fungi</taxon>
        <taxon>Dikarya</taxon>
        <taxon>Ascomycota</taxon>
        <taxon>Pezizomycotina</taxon>
        <taxon>Eurotiomycetes</taxon>
        <taxon>Eurotiomycetidae</taxon>
        <taxon>Eurotiales</taxon>
        <taxon>Aspergillaceae</taxon>
        <taxon>Aspergillus</taxon>
        <taxon>Aspergillus subgen. Circumdati</taxon>
    </lineage>
</organism>
<keyword evidence="5" id="KW-1185">Reference proteome</keyword>
<evidence type="ECO:0000313" key="5">
    <source>
        <dbReference type="Proteomes" id="UP000326565"/>
    </source>
</evidence>
<dbReference type="GO" id="GO:0031956">
    <property type="term" value="F:medium-chain fatty acid-CoA ligase activity"/>
    <property type="evidence" value="ECO:0007669"/>
    <property type="project" value="TreeGrafter"/>
</dbReference>
<dbReference type="InterPro" id="IPR000873">
    <property type="entry name" value="AMP-dep_synth/lig_dom"/>
</dbReference>
<evidence type="ECO:0000259" key="2">
    <source>
        <dbReference type="Pfam" id="PF00501"/>
    </source>
</evidence>
<dbReference type="InterPro" id="IPR045851">
    <property type="entry name" value="AMP-bd_C_sf"/>
</dbReference>
<name>A0A5N5WK80_9EURO</name>
<sequence>METSQANMLPNNALFRRLLSVSENRKGARIHDIAHGVNASYSQLLRDVVKLRRRLQEVLDPILLTEEGIVCDDDVYICTATSSSYDMIVAFFAILSVGAAIIPLSPDLMPEEVVDFYHRFNAKCIITHTAATELATGIQYFTQTVALPAPNLVPVHACAASDATDTQQVSIDPSITLPSNRPVIALFSSGTTGPPKGIIHALRYFTANIGPLGPEEALVLAHRAMHFGASLTSVITTILRGIRLDILRPDSSPEQVWERLRQGGVTNLAGSAGFWVSLMEHFQQRLAGLPSQELQPYLDGARGLRVANCSGVMAMPSTKLFWKEIRGRPLQMVWGSTESSIGLKTSSDVDTTYLNAIGRPIPGVTVKLSEGGHGEMRVKTPTMFLRYWDNESLTRAAFDDEGFYRTGDLVYRHGDDYIIEGRASTDIINCSSTKIPILDVETALSRLPYISEAHVLPIADPRTGSRVAALVRCRSEQKSELTLQCLREDLSSFLPLFQLPTVLRVLTEGEEVPRTTSGKPIRGKAKEIFFPQAADPSLRDLPSQVQVCDFNNRSTDLRPRRMWDTGGVQ</sequence>
<reference evidence="4 5" key="1">
    <citation type="submission" date="2019-04" db="EMBL/GenBank/DDBJ databases">
        <title>Friends and foes A comparative genomics study of 23 Aspergillus species from section Flavi.</title>
        <authorList>
            <consortium name="DOE Joint Genome Institute"/>
            <person name="Kjaerbolling I."/>
            <person name="Vesth T."/>
            <person name="Frisvad J.C."/>
            <person name="Nybo J.L."/>
            <person name="Theobald S."/>
            <person name="Kildgaard S."/>
            <person name="Isbrandt T."/>
            <person name="Kuo A."/>
            <person name="Sato A."/>
            <person name="Lyhne E.K."/>
            <person name="Kogle M.E."/>
            <person name="Wiebenga A."/>
            <person name="Kun R.S."/>
            <person name="Lubbers R.J."/>
            <person name="Makela M.R."/>
            <person name="Barry K."/>
            <person name="Chovatia M."/>
            <person name="Clum A."/>
            <person name="Daum C."/>
            <person name="Haridas S."/>
            <person name="He G."/>
            <person name="LaButti K."/>
            <person name="Lipzen A."/>
            <person name="Mondo S."/>
            <person name="Riley R."/>
            <person name="Salamov A."/>
            <person name="Simmons B.A."/>
            <person name="Magnuson J.K."/>
            <person name="Henrissat B."/>
            <person name="Mortensen U.H."/>
            <person name="Larsen T.O."/>
            <person name="Devries R.P."/>
            <person name="Grigoriev I.V."/>
            <person name="Machida M."/>
            <person name="Baker S.E."/>
            <person name="Andersen M.R."/>
        </authorList>
    </citation>
    <scope>NUCLEOTIDE SEQUENCE [LARGE SCALE GENOMIC DNA]</scope>
    <source>
        <strain evidence="4 5">CBS 151.66</strain>
    </source>
</reference>
<dbReference type="EMBL" id="ML732408">
    <property type="protein sequence ID" value="KAB8068215.1"/>
    <property type="molecule type" value="Genomic_DNA"/>
</dbReference>
<protein>
    <submittedName>
        <fullName evidence="4">Acetyl-CoA synthetase-like protein</fullName>
    </submittedName>
</protein>
<gene>
    <name evidence="4" type="ORF">BDV29DRAFT_162581</name>
</gene>
<evidence type="ECO:0000256" key="1">
    <source>
        <dbReference type="ARBA" id="ARBA00006432"/>
    </source>
</evidence>
<dbReference type="Pfam" id="PF00501">
    <property type="entry name" value="AMP-binding"/>
    <property type="match status" value="1"/>
</dbReference>
<evidence type="ECO:0000259" key="3">
    <source>
        <dbReference type="Pfam" id="PF13193"/>
    </source>
</evidence>
<dbReference type="GO" id="GO:0006631">
    <property type="term" value="P:fatty acid metabolic process"/>
    <property type="evidence" value="ECO:0007669"/>
    <property type="project" value="TreeGrafter"/>
</dbReference>
<dbReference type="PANTHER" id="PTHR43201">
    <property type="entry name" value="ACYL-COA SYNTHETASE"/>
    <property type="match status" value="1"/>
</dbReference>
<feature type="domain" description="AMP-dependent synthetase/ligase" evidence="2">
    <location>
        <begin position="64"/>
        <end position="388"/>
    </location>
</feature>
<dbReference type="OrthoDB" id="6614653at2759"/>
<dbReference type="Proteomes" id="UP000326565">
    <property type="component" value="Unassembled WGS sequence"/>
</dbReference>
<dbReference type="InterPro" id="IPR025110">
    <property type="entry name" value="AMP-bd_C"/>
</dbReference>
<feature type="domain" description="AMP-binding enzyme C-terminal" evidence="3">
    <location>
        <begin position="440"/>
        <end position="519"/>
    </location>
</feature>
<dbReference type="Gene3D" id="3.30.300.30">
    <property type="match status" value="1"/>
</dbReference>
<evidence type="ECO:0000313" key="4">
    <source>
        <dbReference type="EMBL" id="KAB8068215.1"/>
    </source>
</evidence>
<dbReference type="CDD" id="cd04433">
    <property type="entry name" value="AFD_class_I"/>
    <property type="match status" value="1"/>
</dbReference>
<dbReference type="AlphaFoldDB" id="A0A5N5WK80"/>
<dbReference type="PANTHER" id="PTHR43201:SF8">
    <property type="entry name" value="ACYL-COA SYNTHETASE FAMILY MEMBER 3"/>
    <property type="match status" value="1"/>
</dbReference>